<organism evidence="1 2">
    <name type="scientific">Streptomyces mirabilis</name>
    <dbReference type="NCBI Taxonomy" id="68239"/>
    <lineage>
        <taxon>Bacteria</taxon>
        <taxon>Bacillati</taxon>
        <taxon>Actinomycetota</taxon>
        <taxon>Actinomycetes</taxon>
        <taxon>Kitasatosporales</taxon>
        <taxon>Streptomycetaceae</taxon>
        <taxon>Streptomyces</taxon>
    </lineage>
</organism>
<sequence length="98" mass="10830">MAVLMVRATVRPECVDELEAALRKMFAAIEAARPKGVRYASYRLPDGVTYLAELEIADGIENPLSAIQEFREFQAGLKDWLAAPPSAERFEVRGAYAA</sequence>
<name>A0A1I2TP32_9ACTN</name>
<evidence type="ECO:0000313" key="1">
    <source>
        <dbReference type="EMBL" id="SFG66662.1"/>
    </source>
</evidence>
<dbReference type="OrthoDB" id="163010at2"/>
<evidence type="ECO:0000313" key="2">
    <source>
        <dbReference type="Proteomes" id="UP000181942"/>
    </source>
</evidence>
<dbReference type="Gene3D" id="3.30.70.100">
    <property type="match status" value="1"/>
</dbReference>
<dbReference type="InterPro" id="IPR011008">
    <property type="entry name" value="Dimeric_a/b-barrel"/>
</dbReference>
<dbReference type="RefSeq" id="WP_075032469.1">
    <property type="nucleotide sequence ID" value="NZ_FONR01000025.1"/>
</dbReference>
<reference evidence="1 2" key="1">
    <citation type="submission" date="2016-10" db="EMBL/GenBank/DDBJ databases">
        <authorList>
            <person name="de Groot N.N."/>
        </authorList>
    </citation>
    <scope>NUCLEOTIDE SEQUENCE [LARGE SCALE GENOMIC DNA]</scope>
    <source>
        <strain evidence="1 2">OK461</strain>
    </source>
</reference>
<proteinExistence type="predicted"/>
<dbReference type="EMBL" id="FONR01000025">
    <property type="protein sequence ID" value="SFG66662.1"/>
    <property type="molecule type" value="Genomic_DNA"/>
</dbReference>
<accession>A0A1I2TP32</accession>
<dbReference type="AlphaFoldDB" id="A0A1I2TP32"/>
<dbReference type="SUPFAM" id="SSF54909">
    <property type="entry name" value="Dimeric alpha+beta barrel"/>
    <property type="match status" value="1"/>
</dbReference>
<gene>
    <name evidence="1" type="ORF">SAMN02787118_12587</name>
</gene>
<dbReference type="Proteomes" id="UP000181942">
    <property type="component" value="Unassembled WGS sequence"/>
</dbReference>
<evidence type="ECO:0008006" key="3">
    <source>
        <dbReference type="Google" id="ProtNLM"/>
    </source>
</evidence>
<protein>
    <recommendedName>
        <fullName evidence="3">Quinol monooxygenase YgiN</fullName>
    </recommendedName>
</protein>